<protein>
    <submittedName>
        <fullName evidence="2">Uncharacterized protein</fullName>
    </submittedName>
</protein>
<keyword evidence="1" id="KW-1133">Transmembrane helix</keyword>
<comment type="caution">
    <text evidence="2">The sequence shown here is derived from an EMBL/GenBank/DDBJ whole genome shotgun (WGS) entry which is preliminary data.</text>
</comment>
<name>A0ABU3Y2G4_9SPHN</name>
<keyword evidence="1" id="KW-0472">Membrane</keyword>
<sequence>MVSRARRRIADHFTVQHATSADDAVAFVPQSRIERSQFERMLARGVVREAGEGRYWLDIQAYQGEIESRRRKLVPIVIILTVIAAGLILLAYRG</sequence>
<gene>
    <name evidence="2" type="ORF">RZN05_01260</name>
</gene>
<dbReference type="Proteomes" id="UP001273531">
    <property type="component" value="Unassembled WGS sequence"/>
</dbReference>
<feature type="transmembrane region" description="Helical" evidence="1">
    <location>
        <begin position="73"/>
        <end position="92"/>
    </location>
</feature>
<organism evidence="2 3">
    <name type="scientific">Sphingomonas agrestis</name>
    <dbReference type="NCBI Taxonomy" id="3080540"/>
    <lineage>
        <taxon>Bacteria</taxon>
        <taxon>Pseudomonadati</taxon>
        <taxon>Pseudomonadota</taxon>
        <taxon>Alphaproteobacteria</taxon>
        <taxon>Sphingomonadales</taxon>
        <taxon>Sphingomonadaceae</taxon>
        <taxon>Sphingomonas</taxon>
    </lineage>
</organism>
<proteinExistence type="predicted"/>
<evidence type="ECO:0000313" key="3">
    <source>
        <dbReference type="Proteomes" id="UP001273531"/>
    </source>
</evidence>
<dbReference type="RefSeq" id="WP_317224813.1">
    <property type="nucleotide sequence ID" value="NZ_JAWJEJ010000001.1"/>
</dbReference>
<keyword evidence="3" id="KW-1185">Reference proteome</keyword>
<keyword evidence="1" id="KW-0812">Transmembrane</keyword>
<reference evidence="2 3" key="1">
    <citation type="submission" date="2023-10" db="EMBL/GenBank/DDBJ databases">
        <title>Sphingomonas sp. HF-S4 16S ribosomal RNA gene Genome sequencing and assembly.</title>
        <authorList>
            <person name="Lee H."/>
        </authorList>
    </citation>
    <scope>NUCLEOTIDE SEQUENCE [LARGE SCALE GENOMIC DNA]</scope>
    <source>
        <strain evidence="2 3">HF-S4</strain>
    </source>
</reference>
<dbReference type="EMBL" id="JAWJEJ010000001">
    <property type="protein sequence ID" value="MDV3455595.1"/>
    <property type="molecule type" value="Genomic_DNA"/>
</dbReference>
<evidence type="ECO:0000256" key="1">
    <source>
        <dbReference type="SAM" id="Phobius"/>
    </source>
</evidence>
<evidence type="ECO:0000313" key="2">
    <source>
        <dbReference type="EMBL" id="MDV3455595.1"/>
    </source>
</evidence>
<accession>A0ABU3Y2G4</accession>